<dbReference type="InterPro" id="IPR031872">
    <property type="entry name" value="NDC10_II"/>
</dbReference>
<gene>
    <name evidence="2" type="ORF">Amon01_000664000</name>
</gene>
<reference evidence="2" key="1">
    <citation type="submission" date="2023-04" db="EMBL/GenBank/DDBJ databases">
        <title>Ambrosiozyma monospora NBRC 1965.</title>
        <authorList>
            <person name="Ichikawa N."/>
            <person name="Sato H."/>
            <person name="Tonouchi N."/>
        </authorList>
    </citation>
    <scope>NUCLEOTIDE SEQUENCE</scope>
    <source>
        <strain evidence="2">NBRC 1965</strain>
    </source>
</reference>
<organism evidence="2 3">
    <name type="scientific">Ambrosiozyma monospora</name>
    <name type="common">Yeast</name>
    <name type="synonym">Endomycopsis monosporus</name>
    <dbReference type="NCBI Taxonomy" id="43982"/>
    <lineage>
        <taxon>Eukaryota</taxon>
        <taxon>Fungi</taxon>
        <taxon>Dikarya</taxon>
        <taxon>Ascomycota</taxon>
        <taxon>Saccharomycotina</taxon>
        <taxon>Pichiomycetes</taxon>
        <taxon>Pichiales</taxon>
        <taxon>Pichiaceae</taxon>
        <taxon>Ambrosiozyma</taxon>
    </lineage>
</organism>
<sequence length="132" mass="15696">MFPKSTRIFKKANVSILNEMAPSPDIHAVSGRGKRKTSVRHDIDDQRMDVVCCYAGFNKNENYYCKRNIEPPQSLQDQLFPWVDGYLYRHYINVKGDAKRNVLTFLEVLRFLKRELYFKIFLSYSRSIRTMF</sequence>
<dbReference type="EMBL" id="BSXU01004359">
    <property type="protein sequence ID" value="GMG43225.1"/>
    <property type="molecule type" value="Genomic_DNA"/>
</dbReference>
<evidence type="ECO:0000313" key="3">
    <source>
        <dbReference type="Proteomes" id="UP001165063"/>
    </source>
</evidence>
<dbReference type="InterPro" id="IPR038279">
    <property type="entry name" value="Ndc10_dom2_sf"/>
</dbReference>
<dbReference type="AlphaFoldDB" id="A0A9W7DHX9"/>
<proteinExistence type="predicted"/>
<feature type="domain" description="Ndc10" evidence="1">
    <location>
        <begin position="56"/>
        <end position="111"/>
    </location>
</feature>
<protein>
    <submittedName>
        <fullName evidence="2">Unnamed protein product</fullName>
    </submittedName>
</protein>
<dbReference type="Pfam" id="PF16787">
    <property type="entry name" value="NDC10_II"/>
    <property type="match status" value="1"/>
</dbReference>
<dbReference type="Gene3D" id="1.10.443.20">
    <property type="entry name" value="Centromere DNA-binding protein complex CBF3 subunit, domain 2"/>
    <property type="match status" value="1"/>
</dbReference>
<name>A0A9W7DHX9_AMBMO</name>
<evidence type="ECO:0000259" key="1">
    <source>
        <dbReference type="Pfam" id="PF16787"/>
    </source>
</evidence>
<keyword evidence="3" id="KW-1185">Reference proteome</keyword>
<comment type="caution">
    <text evidence="2">The sequence shown here is derived from an EMBL/GenBank/DDBJ whole genome shotgun (WGS) entry which is preliminary data.</text>
</comment>
<evidence type="ECO:0000313" key="2">
    <source>
        <dbReference type="EMBL" id="GMG43225.1"/>
    </source>
</evidence>
<dbReference type="Proteomes" id="UP001165063">
    <property type="component" value="Unassembled WGS sequence"/>
</dbReference>
<accession>A0A9W7DHX9</accession>
<dbReference type="GO" id="GO:0003677">
    <property type="term" value="F:DNA binding"/>
    <property type="evidence" value="ECO:0007669"/>
    <property type="project" value="InterPro"/>
</dbReference>